<organism evidence="1">
    <name type="scientific">Spongospora subterranea</name>
    <dbReference type="NCBI Taxonomy" id="70186"/>
    <lineage>
        <taxon>Eukaryota</taxon>
        <taxon>Sar</taxon>
        <taxon>Rhizaria</taxon>
        <taxon>Endomyxa</taxon>
        <taxon>Phytomyxea</taxon>
        <taxon>Plasmodiophorida</taxon>
        <taxon>Plasmodiophoridae</taxon>
        <taxon>Spongospora</taxon>
    </lineage>
</organism>
<dbReference type="EMBL" id="HACM01005438">
    <property type="protein sequence ID" value="CRZ05880.1"/>
    <property type="molecule type" value="Transcribed_RNA"/>
</dbReference>
<feature type="non-terminal residue" evidence="1">
    <location>
        <position position="1"/>
    </location>
</feature>
<reference evidence="1" key="1">
    <citation type="submission" date="2015-04" db="EMBL/GenBank/DDBJ databases">
        <title>The genome sequence of the plant pathogenic Rhizarian Plasmodiophora brassicae reveals insights in its biotrophic life cycle and the origin of chitin synthesis.</title>
        <authorList>
            <person name="Schwelm A."/>
            <person name="Fogelqvist J."/>
            <person name="Knaust A."/>
            <person name="Julke S."/>
            <person name="Lilja T."/>
            <person name="Dhandapani V."/>
            <person name="Bonilla-Rosso G."/>
            <person name="Karlsson M."/>
            <person name="Shevchenko A."/>
            <person name="Choi S.R."/>
            <person name="Kim H.G."/>
            <person name="Park J.Y."/>
            <person name="Lim Y.P."/>
            <person name="Ludwig-Muller J."/>
            <person name="Dixelius C."/>
        </authorList>
    </citation>
    <scope>NUCLEOTIDE SEQUENCE</scope>
    <source>
        <tissue evidence="1">Potato root galls</tissue>
    </source>
</reference>
<proteinExistence type="predicted"/>
<name>A0A0H5QVE9_9EUKA</name>
<dbReference type="AlphaFoldDB" id="A0A0H5QVE9"/>
<accession>A0A0H5QVE9</accession>
<sequence>EESASPHNFDILQQKFDLFFENMDLRQRSKLLNYQPPTSLKQSIGLVLEQIEILETQTLTGHNGIVQDDSQEPISKEPVQEALSVEVSAVGSRLKLFLQSWAESEGVPNPEEYVLAYVAEWLNGRNGHKKEGALSSA</sequence>
<evidence type="ECO:0000313" key="1">
    <source>
        <dbReference type="EMBL" id="CRZ05880.1"/>
    </source>
</evidence>
<feature type="non-terminal residue" evidence="1">
    <location>
        <position position="137"/>
    </location>
</feature>
<protein>
    <submittedName>
        <fullName evidence="1">Uncharacterized protein</fullName>
    </submittedName>
</protein>